<proteinExistence type="predicted"/>
<keyword evidence="2" id="KW-1185">Reference proteome</keyword>
<reference evidence="1 2" key="1">
    <citation type="submission" date="2013-12" db="EMBL/GenBank/DDBJ databases">
        <title>Draft genome of the parsitic nematode Ancylostoma duodenale.</title>
        <authorList>
            <person name="Mitreva M."/>
        </authorList>
    </citation>
    <scope>NUCLEOTIDE SEQUENCE [LARGE SCALE GENOMIC DNA]</scope>
    <source>
        <strain evidence="1 2">Zhejiang</strain>
    </source>
</reference>
<gene>
    <name evidence="1" type="ORF">ANCDUO_14554</name>
</gene>
<dbReference type="Proteomes" id="UP000054047">
    <property type="component" value="Unassembled WGS sequence"/>
</dbReference>
<protein>
    <submittedName>
        <fullName evidence="1">Uncharacterized protein</fullName>
    </submittedName>
</protein>
<accession>A0A0C2CG09</accession>
<dbReference type="AlphaFoldDB" id="A0A0C2CG09"/>
<evidence type="ECO:0000313" key="2">
    <source>
        <dbReference type="Proteomes" id="UP000054047"/>
    </source>
</evidence>
<evidence type="ECO:0000313" key="1">
    <source>
        <dbReference type="EMBL" id="KIH55293.1"/>
    </source>
</evidence>
<organism evidence="1 2">
    <name type="scientific">Ancylostoma duodenale</name>
    <dbReference type="NCBI Taxonomy" id="51022"/>
    <lineage>
        <taxon>Eukaryota</taxon>
        <taxon>Metazoa</taxon>
        <taxon>Ecdysozoa</taxon>
        <taxon>Nematoda</taxon>
        <taxon>Chromadorea</taxon>
        <taxon>Rhabditida</taxon>
        <taxon>Rhabditina</taxon>
        <taxon>Rhabditomorpha</taxon>
        <taxon>Strongyloidea</taxon>
        <taxon>Ancylostomatidae</taxon>
        <taxon>Ancylostomatinae</taxon>
        <taxon>Ancylostoma</taxon>
    </lineage>
</organism>
<dbReference type="EMBL" id="KN737611">
    <property type="protein sequence ID" value="KIH55293.1"/>
    <property type="molecule type" value="Genomic_DNA"/>
</dbReference>
<name>A0A0C2CG09_9BILA</name>
<sequence length="66" mass="7378">MLDVVCDIHTRHPGNPSFFNHALMLTTRNDLGELDLNATSRSALGPGTKLRHYNSLRRFGMTASDH</sequence>